<gene>
    <name evidence="10" type="ORF">GSONMT00019100001</name>
</gene>
<proteinExistence type="inferred from homology"/>
<dbReference type="GO" id="GO:0070971">
    <property type="term" value="C:endoplasmic reticulum exit site"/>
    <property type="evidence" value="ECO:0007669"/>
    <property type="project" value="TreeGrafter"/>
</dbReference>
<evidence type="ECO:0000256" key="3">
    <source>
        <dbReference type="ARBA" id="ARBA00022448"/>
    </source>
</evidence>
<dbReference type="InterPro" id="IPR036322">
    <property type="entry name" value="WD40_repeat_dom_sf"/>
</dbReference>
<accession>A0A061A6I9</accession>
<keyword evidence="3" id="KW-0813">Transport</keyword>
<dbReference type="EMBL" id="FR977939">
    <property type="protein sequence ID" value="CDR18430.1"/>
    <property type="molecule type" value="Genomic_DNA"/>
</dbReference>
<name>A0A061A6I9_ONCMY</name>
<evidence type="ECO:0000256" key="6">
    <source>
        <dbReference type="ARBA" id="ARBA00022824"/>
    </source>
</evidence>
<dbReference type="GO" id="GO:0005198">
    <property type="term" value="F:structural molecule activity"/>
    <property type="evidence" value="ECO:0007669"/>
    <property type="project" value="TreeGrafter"/>
</dbReference>
<evidence type="ECO:0000256" key="8">
    <source>
        <dbReference type="ARBA" id="ARBA00022927"/>
    </source>
</evidence>
<organism evidence="10 11">
    <name type="scientific">Oncorhynchus mykiss</name>
    <name type="common">Rainbow trout</name>
    <name type="synonym">Salmo gairdneri</name>
    <dbReference type="NCBI Taxonomy" id="8022"/>
    <lineage>
        <taxon>Eukaryota</taxon>
        <taxon>Metazoa</taxon>
        <taxon>Chordata</taxon>
        <taxon>Craniata</taxon>
        <taxon>Vertebrata</taxon>
        <taxon>Euteleostomi</taxon>
        <taxon>Actinopterygii</taxon>
        <taxon>Neopterygii</taxon>
        <taxon>Teleostei</taxon>
        <taxon>Protacanthopterygii</taxon>
        <taxon>Salmoniformes</taxon>
        <taxon>Salmonidae</taxon>
        <taxon>Salmoninae</taxon>
        <taxon>Oncorhynchus</taxon>
    </lineage>
</organism>
<comment type="similarity">
    <text evidence="2">Belongs to the WD repeat SEC31 family.</text>
</comment>
<dbReference type="GO" id="GO:0090110">
    <property type="term" value="P:COPII-coated vesicle cargo loading"/>
    <property type="evidence" value="ECO:0007669"/>
    <property type="project" value="TreeGrafter"/>
</dbReference>
<protein>
    <submittedName>
        <fullName evidence="10">Uncharacterized protein</fullName>
    </submittedName>
</protein>
<dbReference type="PANTHER" id="PTHR13923:SF22">
    <property type="entry name" value="PROTEIN TRANSPORT PROTEIN SEC31B"/>
    <property type="match status" value="1"/>
</dbReference>
<dbReference type="Gene3D" id="2.130.10.10">
    <property type="entry name" value="YVTN repeat-like/Quinoprotein amine dehydrogenase"/>
    <property type="match status" value="1"/>
</dbReference>
<dbReference type="SUPFAM" id="SSF50978">
    <property type="entry name" value="WD40 repeat-like"/>
    <property type="match status" value="1"/>
</dbReference>
<dbReference type="InterPro" id="IPR015943">
    <property type="entry name" value="WD40/YVTN_repeat-like_dom_sf"/>
</dbReference>
<keyword evidence="6" id="KW-0256">Endoplasmic reticulum</keyword>
<dbReference type="InterPro" id="IPR040251">
    <property type="entry name" value="SEC31-like"/>
</dbReference>
<evidence type="ECO:0000256" key="5">
    <source>
        <dbReference type="ARBA" id="ARBA00022737"/>
    </source>
</evidence>
<dbReference type="PROSITE" id="PS50082">
    <property type="entry name" value="WD_REPEATS_2"/>
    <property type="match status" value="1"/>
</dbReference>
<evidence type="ECO:0000256" key="1">
    <source>
        <dbReference type="ARBA" id="ARBA00004240"/>
    </source>
</evidence>
<evidence type="ECO:0000313" key="10">
    <source>
        <dbReference type="EMBL" id="CDR18430.1"/>
    </source>
</evidence>
<dbReference type="SMART" id="SM00320">
    <property type="entry name" value="WD40"/>
    <property type="match status" value="1"/>
</dbReference>
<dbReference type="GO" id="GO:0007029">
    <property type="term" value="P:endoplasmic reticulum organization"/>
    <property type="evidence" value="ECO:0007669"/>
    <property type="project" value="TreeGrafter"/>
</dbReference>
<evidence type="ECO:0000256" key="9">
    <source>
        <dbReference type="PROSITE-ProRule" id="PRU00221"/>
    </source>
</evidence>
<evidence type="ECO:0000256" key="4">
    <source>
        <dbReference type="ARBA" id="ARBA00022574"/>
    </source>
</evidence>
<feature type="repeat" description="WD" evidence="9">
    <location>
        <begin position="38"/>
        <end position="80"/>
    </location>
</feature>
<dbReference type="PANTHER" id="PTHR13923">
    <property type="entry name" value="SEC31-RELATED PROTEIN"/>
    <property type="match status" value="1"/>
</dbReference>
<keyword evidence="4 9" id="KW-0853">WD repeat</keyword>
<dbReference type="GO" id="GO:0030127">
    <property type="term" value="C:COPII vesicle coat"/>
    <property type="evidence" value="ECO:0007669"/>
    <property type="project" value="TreeGrafter"/>
</dbReference>
<dbReference type="GO" id="GO:0015031">
    <property type="term" value="P:protein transport"/>
    <property type="evidence" value="ECO:0007669"/>
    <property type="project" value="UniProtKB-KW"/>
</dbReference>
<dbReference type="STRING" id="8022.A0A061A6I9"/>
<dbReference type="AlphaFoldDB" id="A0A061A6I9"/>
<evidence type="ECO:0000256" key="2">
    <source>
        <dbReference type="ARBA" id="ARBA00009358"/>
    </source>
</evidence>
<keyword evidence="5" id="KW-0677">Repeat</keyword>
<dbReference type="Proteomes" id="UP000193380">
    <property type="component" value="Unassembled WGS sequence"/>
</dbReference>
<evidence type="ECO:0000256" key="7">
    <source>
        <dbReference type="ARBA" id="ARBA00022892"/>
    </source>
</evidence>
<keyword evidence="7" id="KW-0931">ER-Golgi transport</keyword>
<reference evidence="10" key="1">
    <citation type="journal article" date="2014" name="Nat. Commun.">
        <title>The rainbow trout genome provides novel insights into evolution after whole-genome duplication in vertebrates.</title>
        <authorList>
            <person name="Berthelot C."/>
            <person name="Brunet F."/>
            <person name="Chalopin D."/>
            <person name="Juanchich A."/>
            <person name="Bernard M."/>
            <person name="Noel B."/>
            <person name="Bento P."/>
            <person name="Da Silva C."/>
            <person name="Labadie K."/>
            <person name="Alberti A."/>
            <person name="Aury J.M."/>
            <person name="Louis A."/>
            <person name="Dehais P."/>
            <person name="Bardou P."/>
            <person name="Montfort J."/>
            <person name="Klopp C."/>
            <person name="Cabau C."/>
            <person name="Gaspin C."/>
            <person name="Thorgaard G.H."/>
            <person name="Boussaha M."/>
            <person name="Quillet E."/>
            <person name="Guyomard R."/>
            <person name="Galiana D."/>
            <person name="Bobe J."/>
            <person name="Volff J.N."/>
            <person name="Genet C."/>
            <person name="Wincker P."/>
            <person name="Jaillon O."/>
            <person name="Roest Crollius H."/>
            <person name="Guiguen Y."/>
        </authorList>
    </citation>
    <scope>NUCLEOTIDE SEQUENCE [LARGE SCALE GENOMIC DNA]</scope>
</reference>
<evidence type="ECO:0000313" key="11">
    <source>
        <dbReference type="Proteomes" id="UP000193380"/>
    </source>
</evidence>
<dbReference type="PaxDb" id="8022-A0A061A6I9"/>
<comment type="subcellular location">
    <subcellularLocation>
        <location evidence="1">Endoplasmic reticulum</location>
    </subcellularLocation>
</comment>
<keyword evidence="8" id="KW-0653">Protein transport</keyword>
<dbReference type="InterPro" id="IPR001680">
    <property type="entry name" value="WD40_rpt"/>
</dbReference>
<reference evidence="10" key="2">
    <citation type="submission" date="2014-03" db="EMBL/GenBank/DDBJ databases">
        <authorList>
            <person name="Genoscope - CEA"/>
        </authorList>
    </citation>
    <scope>NUCLEOTIDE SEQUENCE</scope>
</reference>
<sequence>MLWHPEVATQLVLASEDDRMPVIQMWDLRFATSPLKVLENHTRGLLSIAWSQADPELLLSSAKDNRILCWNPNTGEVPAFLLCSKGLMVVMWCIWPPITKPPPSFPAQSFFRCLQLSR</sequence>